<feature type="region of interest" description="Disordered" evidence="1">
    <location>
        <begin position="135"/>
        <end position="167"/>
    </location>
</feature>
<feature type="domain" description="Retrotransposon gag" evidence="2">
    <location>
        <begin position="5"/>
        <end position="102"/>
    </location>
</feature>
<dbReference type="AlphaFoldDB" id="A0A699VMS6"/>
<proteinExistence type="predicted"/>
<feature type="non-terminal residue" evidence="3">
    <location>
        <position position="167"/>
    </location>
</feature>
<protein>
    <recommendedName>
        <fullName evidence="2">Retrotransposon gag domain-containing protein</fullName>
    </recommendedName>
</protein>
<gene>
    <name evidence="3" type="ORF">Tci_906665</name>
</gene>
<feature type="non-terminal residue" evidence="3">
    <location>
        <position position="1"/>
    </location>
</feature>
<organism evidence="3">
    <name type="scientific">Tanacetum cinerariifolium</name>
    <name type="common">Dalmatian daisy</name>
    <name type="synonym">Chrysanthemum cinerariifolium</name>
    <dbReference type="NCBI Taxonomy" id="118510"/>
    <lineage>
        <taxon>Eukaryota</taxon>
        <taxon>Viridiplantae</taxon>
        <taxon>Streptophyta</taxon>
        <taxon>Embryophyta</taxon>
        <taxon>Tracheophyta</taxon>
        <taxon>Spermatophyta</taxon>
        <taxon>Magnoliopsida</taxon>
        <taxon>eudicotyledons</taxon>
        <taxon>Gunneridae</taxon>
        <taxon>Pentapetalae</taxon>
        <taxon>asterids</taxon>
        <taxon>campanulids</taxon>
        <taxon>Asterales</taxon>
        <taxon>Asteraceae</taxon>
        <taxon>Asteroideae</taxon>
        <taxon>Anthemideae</taxon>
        <taxon>Anthemidinae</taxon>
        <taxon>Tanacetum</taxon>
    </lineage>
</organism>
<evidence type="ECO:0000259" key="2">
    <source>
        <dbReference type="Pfam" id="PF03732"/>
    </source>
</evidence>
<dbReference type="EMBL" id="BKCJ011449711">
    <property type="protein sequence ID" value="GFD34696.1"/>
    <property type="molecule type" value="Genomic_DNA"/>
</dbReference>
<dbReference type="Pfam" id="PF03732">
    <property type="entry name" value="Retrotrans_gag"/>
    <property type="match status" value="1"/>
</dbReference>
<reference evidence="3" key="1">
    <citation type="journal article" date="2019" name="Sci. Rep.">
        <title>Draft genome of Tanacetum cinerariifolium, the natural source of mosquito coil.</title>
        <authorList>
            <person name="Yamashiro T."/>
            <person name="Shiraishi A."/>
            <person name="Satake H."/>
            <person name="Nakayama K."/>
        </authorList>
    </citation>
    <scope>NUCLEOTIDE SEQUENCE</scope>
</reference>
<dbReference type="InterPro" id="IPR005162">
    <property type="entry name" value="Retrotrans_gag_dom"/>
</dbReference>
<comment type="caution">
    <text evidence="3">The sequence shown here is derived from an EMBL/GenBank/DDBJ whole genome shotgun (WGS) entry which is preliminary data.</text>
</comment>
<evidence type="ECO:0000256" key="1">
    <source>
        <dbReference type="SAM" id="MobiDB-lite"/>
    </source>
</evidence>
<name>A0A699VMS6_TANCI</name>
<evidence type="ECO:0000313" key="3">
    <source>
        <dbReference type="EMBL" id="GFD34696.1"/>
    </source>
</evidence>
<sequence>SQVEFASSMLQGRALTWWNTLVQTRGRAAAIAQSWEDFKKLLMEEYCPDDEVEKLESEFWNHKMVGSDINGYIAKFHELARLVPHMVTPESQRVNRYTRGLTSKIKAHVTSSQPATIQGAMSMANRLTTDGIKDGFFRKKENVGNKKRSNDQSRNRGRDDRNKRQRT</sequence>
<accession>A0A699VMS6</accession>